<accession>A0ABW3LJN7</accession>
<keyword evidence="7 8" id="KW-0472">Membrane</keyword>
<gene>
    <name evidence="10" type="ORF">ACFQ3N_03285</name>
</gene>
<feature type="transmembrane region" description="Helical" evidence="8">
    <location>
        <begin position="222"/>
        <end position="244"/>
    </location>
</feature>
<dbReference type="PROSITE" id="PS50850">
    <property type="entry name" value="MFS"/>
    <property type="match status" value="1"/>
</dbReference>
<evidence type="ECO:0000256" key="4">
    <source>
        <dbReference type="ARBA" id="ARBA00022475"/>
    </source>
</evidence>
<feature type="transmembrane region" description="Helical" evidence="8">
    <location>
        <begin position="115"/>
        <end position="133"/>
    </location>
</feature>
<comment type="similarity">
    <text evidence="2">Belongs to the major facilitator superfamily.</text>
</comment>
<evidence type="ECO:0000313" key="11">
    <source>
        <dbReference type="Proteomes" id="UP001597040"/>
    </source>
</evidence>
<comment type="subcellular location">
    <subcellularLocation>
        <location evidence="1">Cell membrane</location>
        <topology evidence="1">Multi-pass membrane protein</topology>
    </subcellularLocation>
</comment>
<keyword evidence="6 8" id="KW-1133">Transmembrane helix</keyword>
<organism evidence="10 11">
    <name type="scientific">Virgibacillus byunsanensis</name>
    <dbReference type="NCBI Taxonomy" id="570945"/>
    <lineage>
        <taxon>Bacteria</taxon>
        <taxon>Bacillati</taxon>
        <taxon>Bacillota</taxon>
        <taxon>Bacilli</taxon>
        <taxon>Bacillales</taxon>
        <taxon>Bacillaceae</taxon>
        <taxon>Virgibacillus</taxon>
    </lineage>
</organism>
<keyword evidence="5 8" id="KW-0812">Transmembrane</keyword>
<dbReference type="InterPro" id="IPR011701">
    <property type="entry name" value="MFS"/>
</dbReference>
<protein>
    <submittedName>
        <fullName evidence="10">MFS transporter</fullName>
    </submittedName>
</protein>
<feature type="transmembrane region" description="Helical" evidence="8">
    <location>
        <begin position="89"/>
        <end position="109"/>
    </location>
</feature>
<evidence type="ECO:0000256" key="3">
    <source>
        <dbReference type="ARBA" id="ARBA00022448"/>
    </source>
</evidence>
<keyword evidence="3" id="KW-0813">Transport</keyword>
<dbReference type="SUPFAM" id="SSF103473">
    <property type="entry name" value="MFS general substrate transporter"/>
    <property type="match status" value="1"/>
</dbReference>
<comment type="caution">
    <text evidence="10">The sequence shown here is derived from an EMBL/GenBank/DDBJ whole genome shotgun (WGS) entry which is preliminary data.</text>
</comment>
<evidence type="ECO:0000256" key="5">
    <source>
        <dbReference type="ARBA" id="ARBA00022692"/>
    </source>
</evidence>
<feature type="transmembrane region" description="Helical" evidence="8">
    <location>
        <begin position="313"/>
        <end position="336"/>
    </location>
</feature>
<dbReference type="RefSeq" id="WP_390359501.1">
    <property type="nucleotide sequence ID" value="NZ_JBHTKJ010000007.1"/>
</dbReference>
<sequence>MKDINIRSQYTRNEPEFWKLTIGFTLASFFIFANLYNVQPLLPIFSREYNISPTVSSLSLSLTTFSLVISLLVFGFLSDRKGRTKLMRITMWLSVVPLIAVPLVDEFWWLLMWRFISGITLAGLPAMAVAYINEEVEQRSRGLSVSLFIASNALGGMTGRVLGGYFADEFSWQDSFYALAVIGVMVNILCLFLIPRSRNFKKYSYSLTKDLKGMAVHLKNPLLLFAFIFGMMLQTAFAGVWTYVPYYLESEPFHLTIGAISFIYFSYIFGVIGSPLAGRVSDHYGITNVMKFGLVAMMVGVLTTLIMNVSMIIVGLSIVCFGFFIAHSMASTWVGINATHHRSGATSIYLFSYYSGAALGGTGIGFIWSTFGWIGVATICVIFPVTSGVIFFRIVKKVENSNQEFDALSYEKGN</sequence>
<evidence type="ECO:0000256" key="2">
    <source>
        <dbReference type="ARBA" id="ARBA00008335"/>
    </source>
</evidence>
<evidence type="ECO:0000313" key="10">
    <source>
        <dbReference type="EMBL" id="MFD1037449.1"/>
    </source>
</evidence>
<feature type="transmembrane region" description="Helical" evidence="8">
    <location>
        <begin position="145"/>
        <end position="163"/>
    </location>
</feature>
<feature type="transmembrane region" description="Helical" evidence="8">
    <location>
        <begin position="175"/>
        <end position="194"/>
    </location>
</feature>
<dbReference type="PANTHER" id="PTHR43271">
    <property type="entry name" value="BLL2771 PROTEIN"/>
    <property type="match status" value="1"/>
</dbReference>
<feature type="transmembrane region" description="Helical" evidence="8">
    <location>
        <begin position="348"/>
        <end position="368"/>
    </location>
</feature>
<keyword evidence="4" id="KW-1003">Cell membrane</keyword>
<dbReference type="Proteomes" id="UP001597040">
    <property type="component" value="Unassembled WGS sequence"/>
</dbReference>
<feature type="transmembrane region" description="Helical" evidence="8">
    <location>
        <begin position="289"/>
        <end position="307"/>
    </location>
</feature>
<evidence type="ECO:0000259" key="9">
    <source>
        <dbReference type="PROSITE" id="PS50850"/>
    </source>
</evidence>
<feature type="transmembrane region" description="Helical" evidence="8">
    <location>
        <begin position="20"/>
        <end position="38"/>
    </location>
</feature>
<evidence type="ECO:0000256" key="1">
    <source>
        <dbReference type="ARBA" id="ARBA00004651"/>
    </source>
</evidence>
<dbReference type="EMBL" id="JBHTKJ010000007">
    <property type="protein sequence ID" value="MFD1037449.1"/>
    <property type="molecule type" value="Genomic_DNA"/>
</dbReference>
<evidence type="ECO:0000256" key="6">
    <source>
        <dbReference type="ARBA" id="ARBA00022989"/>
    </source>
</evidence>
<dbReference type="CDD" id="cd17324">
    <property type="entry name" value="MFS_NepI_like"/>
    <property type="match status" value="1"/>
</dbReference>
<dbReference type="InterPro" id="IPR036259">
    <property type="entry name" value="MFS_trans_sf"/>
</dbReference>
<proteinExistence type="inferred from homology"/>
<keyword evidence="11" id="KW-1185">Reference proteome</keyword>
<feature type="transmembrane region" description="Helical" evidence="8">
    <location>
        <begin position="374"/>
        <end position="395"/>
    </location>
</feature>
<evidence type="ECO:0000256" key="8">
    <source>
        <dbReference type="SAM" id="Phobius"/>
    </source>
</evidence>
<reference evidence="11" key="1">
    <citation type="journal article" date="2019" name="Int. J. Syst. Evol. Microbiol.">
        <title>The Global Catalogue of Microorganisms (GCM) 10K type strain sequencing project: providing services to taxonomists for standard genome sequencing and annotation.</title>
        <authorList>
            <consortium name="The Broad Institute Genomics Platform"/>
            <consortium name="The Broad Institute Genome Sequencing Center for Infectious Disease"/>
            <person name="Wu L."/>
            <person name="Ma J."/>
        </authorList>
    </citation>
    <scope>NUCLEOTIDE SEQUENCE [LARGE SCALE GENOMIC DNA]</scope>
    <source>
        <strain evidence="11">CCUG 56754</strain>
    </source>
</reference>
<dbReference type="Pfam" id="PF07690">
    <property type="entry name" value="MFS_1"/>
    <property type="match status" value="1"/>
</dbReference>
<name>A0ABW3LJN7_9BACI</name>
<feature type="transmembrane region" description="Helical" evidence="8">
    <location>
        <begin position="256"/>
        <end position="277"/>
    </location>
</feature>
<dbReference type="PANTHER" id="PTHR43271:SF1">
    <property type="entry name" value="INNER MEMBRANE TRANSPORT PROTEIN YNFM"/>
    <property type="match status" value="1"/>
</dbReference>
<evidence type="ECO:0000256" key="7">
    <source>
        <dbReference type="ARBA" id="ARBA00023136"/>
    </source>
</evidence>
<feature type="transmembrane region" description="Helical" evidence="8">
    <location>
        <begin position="58"/>
        <end position="77"/>
    </location>
</feature>
<dbReference type="Gene3D" id="1.20.1250.20">
    <property type="entry name" value="MFS general substrate transporter like domains"/>
    <property type="match status" value="1"/>
</dbReference>
<feature type="domain" description="Major facilitator superfamily (MFS) profile" evidence="9">
    <location>
        <begin position="20"/>
        <end position="399"/>
    </location>
</feature>
<dbReference type="InterPro" id="IPR020846">
    <property type="entry name" value="MFS_dom"/>
</dbReference>